<comment type="caution">
    <text evidence="3">The sequence shown here is derived from an EMBL/GenBank/DDBJ whole genome shotgun (WGS) entry which is preliminary data.</text>
</comment>
<accession>A0A2T5J844</accession>
<dbReference type="OrthoDB" id="9792011at2"/>
<name>A0A2T5J844_9SPHI</name>
<sequence>MIAPKKYRIKTLPAFMLIILGVMVFSLISACKSTTPVTPSNGIITQINVVNLSPDMGGLYLWSNFLQQNGVFKPYIYGKPSGYVAVLNTNVPFELRTRDNVSYFNYNKVLVLNNRYTVFTTGLVADKSQTTIMTLDSDAAPTIGRGKVRFVNASARSINLDLTANGTIAFSNLAFAKVSKYVEMPAGIYDFKIFTTGTTDALADLSRFTVQDGKLYTIYSQGILGRTDSATFGMNIITNR</sequence>
<feature type="transmembrane region" description="Helical" evidence="1">
    <location>
        <begin position="12"/>
        <end position="30"/>
    </location>
</feature>
<dbReference type="Pfam" id="PF14344">
    <property type="entry name" value="DUF4397"/>
    <property type="match status" value="1"/>
</dbReference>
<dbReference type="PROSITE" id="PS51257">
    <property type="entry name" value="PROKAR_LIPOPROTEIN"/>
    <property type="match status" value="1"/>
</dbReference>
<keyword evidence="1" id="KW-1133">Transmembrane helix</keyword>
<dbReference type="RefSeq" id="WP_107829110.1">
    <property type="nucleotide sequence ID" value="NZ_CP160205.1"/>
</dbReference>
<dbReference type="Proteomes" id="UP000244168">
    <property type="component" value="Unassembled WGS sequence"/>
</dbReference>
<keyword evidence="1" id="KW-0812">Transmembrane</keyword>
<evidence type="ECO:0000313" key="4">
    <source>
        <dbReference type="Proteomes" id="UP000244168"/>
    </source>
</evidence>
<keyword evidence="1" id="KW-0472">Membrane</keyword>
<dbReference type="InterPro" id="IPR025510">
    <property type="entry name" value="DUF4397"/>
</dbReference>
<organism evidence="3 4">
    <name type="scientific">Mucilaginibacter yixingensis</name>
    <dbReference type="NCBI Taxonomy" id="1295612"/>
    <lineage>
        <taxon>Bacteria</taxon>
        <taxon>Pseudomonadati</taxon>
        <taxon>Bacteroidota</taxon>
        <taxon>Sphingobacteriia</taxon>
        <taxon>Sphingobacteriales</taxon>
        <taxon>Sphingobacteriaceae</taxon>
        <taxon>Mucilaginibacter</taxon>
    </lineage>
</organism>
<dbReference type="AlphaFoldDB" id="A0A2T5J844"/>
<gene>
    <name evidence="3" type="ORF">C8P68_105107</name>
</gene>
<evidence type="ECO:0000256" key="1">
    <source>
        <dbReference type="SAM" id="Phobius"/>
    </source>
</evidence>
<proteinExistence type="predicted"/>
<dbReference type="EMBL" id="QAOQ01000005">
    <property type="protein sequence ID" value="PTQ95602.1"/>
    <property type="molecule type" value="Genomic_DNA"/>
</dbReference>
<keyword evidence="4" id="KW-1185">Reference proteome</keyword>
<evidence type="ECO:0000313" key="3">
    <source>
        <dbReference type="EMBL" id="PTQ95602.1"/>
    </source>
</evidence>
<protein>
    <submittedName>
        <fullName evidence="3">Uncharacterized protein DUF4397</fullName>
    </submittedName>
</protein>
<reference evidence="3 4" key="1">
    <citation type="submission" date="2018-04" db="EMBL/GenBank/DDBJ databases">
        <title>Genomic Encyclopedia of Archaeal and Bacterial Type Strains, Phase II (KMG-II): from individual species to whole genera.</title>
        <authorList>
            <person name="Goeker M."/>
        </authorList>
    </citation>
    <scope>NUCLEOTIDE SEQUENCE [LARGE SCALE GENOMIC DNA]</scope>
    <source>
        <strain evidence="3 4">DSM 26809</strain>
    </source>
</reference>
<evidence type="ECO:0000259" key="2">
    <source>
        <dbReference type="Pfam" id="PF14344"/>
    </source>
</evidence>
<feature type="domain" description="DUF4397" evidence="2">
    <location>
        <begin position="147"/>
        <end position="224"/>
    </location>
</feature>